<evidence type="ECO:0000259" key="8">
    <source>
        <dbReference type="Pfam" id="PF25145"/>
    </source>
</evidence>
<keyword evidence="10" id="KW-1185">Reference proteome</keyword>
<dbReference type="InterPro" id="IPR056738">
    <property type="entry name" value="NfeD1b_N"/>
</dbReference>
<evidence type="ECO:0000259" key="7">
    <source>
        <dbReference type="Pfam" id="PF24961"/>
    </source>
</evidence>
<dbReference type="Pfam" id="PF25145">
    <property type="entry name" value="NfeD1b_N"/>
    <property type="match status" value="1"/>
</dbReference>
<dbReference type="Pfam" id="PF24961">
    <property type="entry name" value="NfeD_membrane"/>
    <property type="match status" value="1"/>
</dbReference>
<feature type="transmembrane region" description="Helical" evidence="5">
    <location>
        <begin position="335"/>
        <end position="357"/>
    </location>
</feature>
<keyword evidence="4 5" id="KW-0472">Membrane</keyword>
<dbReference type="FunFam" id="3.90.226.10:FF:000089">
    <property type="entry name" value="Membrane-bound serine protease"/>
    <property type="match status" value="1"/>
</dbReference>
<feature type="transmembrane region" description="Helical" evidence="5">
    <location>
        <begin position="305"/>
        <end position="323"/>
    </location>
</feature>
<evidence type="ECO:0000256" key="5">
    <source>
        <dbReference type="SAM" id="Phobius"/>
    </source>
</evidence>
<dbReference type="SUPFAM" id="SSF141322">
    <property type="entry name" value="NfeD domain-like"/>
    <property type="match status" value="1"/>
</dbReference>
<evidence type="ECO:0000256" key="4">
    <source>
        <dbReference type="ARBA" id="ARBA00023136"/>
    </source>
</evidence>
<dbReference type="PANTHER" id="PTHR33507">
    <property type="entry name" value="INNER MEMBRANE PROTEIN YBBJ"/>
    <property type="match status" value="1"/>
</dbReference>
<dbReference type="RefSeq" id="WP_137263445.1">
    <property type="nucleotide sequence ID" value="NZ_SZQL01000019.1"/>
</dbReference>
<name>A0A4U3KX07_9BACT</name>
<dbReference type="SUPFAM" id="SSF52096">
    <property type="entry name" value="ClpP/crotonase"/>
    <property type="match status" value="1"/>
</dbReference>
<organism evidence="9 10">
    <name type="scientific">Ilyomonas limi</name>
    <dbReference type="NCBI Taxonomy" id="2575867"/>
    <lineage>
        <taxon>Bacteria</taxon>
        <taxon>Pseudomonadati</taxon>
        <taxon>Bacteroidota</taxon>
        <taxon>Chitinophagia</taxon>
        <taxon>Chitinophagales</taxon>
        <taxon>Chitinophagaceae</taxon>
        <taxon>Ilyomonas</taxon>
    </lineage>
</organism>
<dbReference type="InterPro" id="IPR002810">
    <property type="entry name" value="NfeD-like_C"/>
</dbReference>
<evidence type="ECO:0000256" key="3">
    <source>
        <dbReference type="ARBA" id="ARBA00022989"/>
    </source>
</evidence>
<feature type="transmembrane region" description="Helical" evidence="5">
    <location>
        <begin position="257"/>
        <end position="275"/>
    </location>
</feature>
<comment type="subcellular location">
    <subcellularLocation>
        <location evidence="1">Membrane</location>
        <topology evidence="1">Multi-pass membrane protein</topology>
    </subcellularLocation>
</comment>
<dbReference type="CDD" id="cd07020">
    <property type="entry name" value="Clp_protease_NfeD_1"/>
    <property type="match status" value="1"/>
</dbReference>
<dbReference type="PANTHER" id="PTHR33507:SF4">
    <property type="entry name" value="NODULATION COMPETITIVENESS PROTEIN NFED"/>
    <property type="match status" value="1"/>
</dbReference>
<evidence type="ECO:0000259" key="6">
    <source>
        <dbReference type="Pfam" id="PF01957"/>
    </source>
</evidence>
<dbReference type="InterPro" id="IPR029045">
    <property type="entry name" value="ClpP/crotonase-like_dom_sf"/>
</dbReference>
<gene>
    <name evidence="9" type="ORF">FC093_19255</name>
</gene>
<feature type="transmembrane region" description="Helical" evidence="5">
    <location>
        <begin position="281"/>
        <end position="298"/>
    </location>
</feature>
<keyword evidence="3 5" id="KW-1133">Transmembrane helix</keyword>
<feature type="domain" description="NfeD-like C-terminal" evidence="6">
    <location>
        <begin position="369"/>
        <end position="424"/>
    </location>
</feature>
<evidence type="ECO:0000256" key="1">
    <source>
        <dbReference type="ARBA" id="ARBA00004141"/>
    </source>
</evidence>
<sequence>MKRTYLIVILAIILLPLFVTAQTVVSIHIDGSINPASADFIHKAINRAAEKKAEALLIHLNTPGGLLESTRVIVSDILKSKVPVIVYVAPEGSRAGSAGVFITMAAHIAAMAPGTNIGAAHPVGMGSSPDSVMNEKLTNDAAAFIRTIAEKRNRNLEWAEHAVRQSVSITETEALQNKVVNLIANNDQDLLSKIDNTTVQVTNGSKTLHTKNAHIEVLEMGFAEELLNILSDPNIAYVLMMLGFYGLLFELYNPGAIFPGIIGAICLILAFYAMQTLPVNYAGLALIILGVILFLLEIKVVSHGMLTIGGIVSLVLGSIILFQDTSIGGVVKVSLSVIITVAAASTLFFLFVVGAGLRAQRLKPISGMEGMIGEVGETLNTLNPAGTVRIRGEMWNAESVSGIIEMQQKVRVTAMQNLKLYVEPMGSV</sequence>
<dbReference type="Pfam" id="PF01957">
    <property type="entry name" value="NfeD"/>
    <property type="match status" value="1"/>
</dbReference>
<dbReference type="OrthoDB" id="9806253at2"/>
<evidence type="ECO:0000313" key="10">
    <source>
        <dbReference type="Proteomes" id="UP000305848"/>
    </source>
</evidence>
<dbReference type="Proteomes" id="UP000305848">
    <property type="component" value="Unassembled WGS sequence"/>
</dbReference>
<dbReference type="EMBL" id="SZQL01000019">
    <property type="protein sequence ID" value="TKK65676.1"/>
    <property type="molecule type" value="Genomic_DNA"/>
</dbReference>
<feature type="domain" description="NfeD integral membrane" evidence="7">
    <location>
        <begin position="234"/>
        <end position="352"/>
    </location>
</feature>
<proteinExistence type="predicted"/>
<feature type="domain" description="NfeD1b N-terminal" evidence="8">
    <location>
        <begin position="24"/>
        <end position="190"/>
    </location>
</feature>
<dbReference type="Gene3D" id="3.90.226.10">
    <property type="entry name" value="2-enoyl-CoA Hydratase, Chain A, domain 1"/>
    <property type="match status" value="1"/>
</dbReference>
<keyword evidence="2 5" id="KW-0812">Transmembrane</keyword>
<evidence type="ECO:0000313" key="9">
    <source>
        <dbReference type="EMBL" id="TKK65676.1"/>
    </source>
</evidence>
<dbReference type="InterPro" id="IPR056739">
    <property type="entry name" value="NfeD_membrane"/>
</dbReference>
<evidence type="ECO:0000256" key="2">
    <source>
        <dbReference type="ARBA" id="ARBA00022692"/>
    </source>
</evidence>
<comment type="caution">
    <text evidence="9">The sequence shown here is derived from an EMBL/GenBank/DDBJ whole genome shotgun (WGS) entry which is preliminary data.</text>
</comment>
<dbReference type="GO" id="GO:0016020">
    <property type="term" value="C:membrane"/>
    <property type="evidence" value="ECO:0007669"/>
    <property type="project" value="UniProtKB-SubCell"/>
</dbReference>
<dbReference type="InterPro" id="IPR052165">
    <property type="entry name" value="Membrane_assoc_protease"/>
</dbReference>
<dbReference type="InterPro" id="IPR012340">
    <property type="entry name" value="NA-bd_OB-fold"/>
</dbReference>
<dbReference type="AlphaFoldDB" id="A0A4U3KX07"/>
<reference evidence="9 10" key="1">
    <citation type="submission" date="2019-05" db="EMBL/GenBank/DDBJ databases">
        <title>Panacibacter sp. strain 17mud1-8 Genome sequencing and assembly.</title>
        <authorList>
            <person name="Chhetri G."/>
        </authorList>
    </citation>
    <scope>NUCLEOTIDE SEQUENCE [LARGE SCALE GENOMIC DNA]</scope>
    <source>
        <strain evidence="9 10">17mud1-8</strain>
    </source>
</reference>
<dbReference type="Gene3D" id="2.40.50.140">
    <property type="entry name" value="Nucleic acid-binding proteins"/>
    <property type="match status" value="1"/>
</dbReference>
<accession>A0A4U3KX07</accession>
<protein>
    <submittedName>
        <fullName evidence="9">Nodulation protein NfeD</fullName>
    </submittedName>
</protein>